<dbReference type="PANTHER" id="PTHR16263:SF4">
    <property type="entry name" value="TETRATRICOPEPTIDE REPEAT PROTEIN 38"/>
    <property type="match status" value="1"/>
</dbReference>
<accession>A0A9W9ZWX8</accession>
<dbReference type="Proteomes" id="UP001163046">
    <property type="component" value="Unassembled WGS sequence"/>
</dbReference>
<reference evidence="3" key="1">
    <citation type="submission" date="2023-01" db="EMBL/GenBank/DDBJ databases">
        <title>Genome assembly of the deep-sea coral Lophelia pertusa.</title>
        <authorList>
            <person name="Herrera S."/>
            <person name="Cordes E."/>
        </authorList>
    </citation>
    <scope>NUCLEOTIDE SEQUENCE</scope>
    <source>
        <strain evidence="3">USNM1676648</strain>
        <tissue evidence="3">Polyp</tissue>
    </source>
</reference>
<dbReference type="InterPro" id="IPR033891">
    <property type="entry name" value="TTC38"/>
</dbReference>
<comment type="caution">
    <text evidence="3">The sequence shown here is derived from an EMBL/GenBank/DDBJ whole genome shotgun (WGS) entry which is preliminary data.</text>
</comment>
<dbReference type="AlphaFoldDB" id="A0A9W9ZWX8"/>
<keyword evidence="4" id="KW-1185">Reference proteome</keyword>
<evidence type="ECO:0000313" key="4">
    <source>
        <dbReference type="Proteomes" id="UP001163046"/>
    </source>
</evidence>
<sequence length="173" mass="19384">MNVTVTREFDARVSSSDHLVQCQKQVEIGRHPFQETTEWRKEGLPLSTTSNEAAKMFDASLTQVIAHLEDDSVGGLEGSVTRMLEADPDFVMGHVLATELQIKSSMDVIQSLAAKKNLTDREKLHVDAVKEWSAGNLTKAQDIWDDIVVEYPTDIFALKMLTEYSIFLVQRTG</sequence>
<dbReference type="OrthoDB" id="5947003at2759"/>
<keyword evidence="1" id="KW-0677">Repeat</keyword>
<evidence type="ECO:0000256" key="1">
    <source>
        <dbReference type="ARBA" id="ARBA00022737"/>
    </source>
</evidence>
<keyword evidence="2" id="KW-0802">TPR repeat</keyword>
<gene>
    <name evidence="3" type="primary">TTC38_4</name>
    <name evidence="3" type="ORF">OS493_031921</name>
</gene>
<proteinExistence type="predicted"/>
<name>A0A9W9ZWX8_9CNID</name>
<organism evidence="3 4">
    <name type="scientific">Desmophyllum pertusum</name>
    <dbReference type="NCBI Taxonomy" id="174260"/>
    <lineage>
        <taxon>Eukaryota</taxon>
        <taxon>Metazoa</taxon>
        <taxon>Cnidaria</taxon>
        <taxon>Anthozoa</taxon>
        <taxon>Hexacorallia</taxon>
        <taxon>Scleractinia</taxon>
        <taxon>Caryophylliina</taxon>
        <taxon>Caryophylliidae</taxon>
        <taxon>Desmophyllum</taxon>
    </lineage>
</organism>
<evidence type="ECO:0000256" key="2">
    <source>
        <dbReference type="ARBA" id="ARBA00022803"/>
    </source>
</evidence>
<dbReference type="PANTHER" id="PTHR16263">
    <property type="entry name" value="TETRATRICOPEPTIDE REPEAT PROTEIN 38"/>
    <property type="match status" value="1"/>
</dbReference>
<evidence type="ECO:0000313" key="3">
    <source>
        <dbReference type="EMBL" id="KAJ7389391.1"/>
    </source>
</evidence>
<dbReference type="EMBL" id="MU825434">
    <property type="protein sequence ID" value="KAJ7389391.1"/>
    <property type="molecule type" value="Genomic_DNA"/>
</dbReference>
<protein>
    <submittedName>
        <fullName evidence="3">Tetratricopeptide repeat protein 38</fullName>
    </submittedName>
</protein>